<dbReference type="KEGG" id="bcad:DBX24_01050"/>
<dbReference type="GO" id="GO:0016757">
    <property type="term" value="F:glycosyltransferase activity"/>
    <property type="evidence" value="ECO:0007669"/>
    <property type="project" value="UniProtKB-KW"/>
</dbReference>
<gene>
    <name evidence="4" type="ORF">DBX24_01050</name>
</gene>
<dbReference type="AlphaFoldDB" id="A0A6P1QQX7"/>
<dbReference type="OrthoDB" id="1142396at2"/>
<evidence type="ECO:0000313" key="4">
    <source>
        <dbReference type="EMBL" id="QHN64576.1"/>
    </source>
</evidence>
<dbReference type="Pfam" id="PF00535">
    <property type="entry name" value="Glycos_transf_2"/>
    <property type="match status" value="1"/>
</dbReference>
<dbReference type="InterPro" id="IPR001173">
    <property type="entry name" value="Glyco_trans_2-like"/>
</dbReference>
<dbReference type="EMBL" id="CP029149">
    <property type="protein sequence ID" value="QHN64576.1"/>
    <property type="molecule type" value="Genomic_DNA"/>
</dbReference>
<accession>A0A6P1QQX7</accession>
<organism evidence="4 5">
    <name type="scientific">Bergeyella cardium</name>
    <dbReference type="NCBI Taxonomy" id="1585976"/>
    <lineage>
        <taxon>Bacteria</taxon>
        <taxon>Pseudomonadati</taxon>
        <taxon>Bacteroidota</taxon>
        <taxon>Flavobacteriia</taxon>
        <taxon>Flavobacteriales</taxon>
        <taxon>Weeksellaceae</taxon>
        <taxon>Bergeyella</taxon>
    </lineage>
</organism>
<name>A0A6P1QQX7_9FLAO</name>
<dbReference type="PANTHER" id="PTHR43630:SF1">
    <property type="entry name" value="POLY-BETA-1,6-N-ACETYL-D-GLUCOSAMINE SYNTHASE"/>
    <property type="match status" value="1"/>
</dbReference>
<dbReference type="PANTHER" id="PTHR43630">
    <property type="entry name" value="POLY-BETA-1,6-N-ACETYL-D-GLUCOSAMINE SYNTHASE"/>
    <property type="match status" value="1"/>
</dbReference>
<reference evidence="4 5" key="1">
    <citation type="submission" date="2018-04" db="EMBL/GenBank/DDBJ databases">
        <title>Characteristic and Complete Genome Sequencing of A Novel Member of Infective Endocarditis Causative Bacteria: Bergeyella cardium QL-PH.</title>
        <authorList>
            <person name="Pan H."/>
            <person name="Sun E."/>
            <person name="Zhang Y."/>
        </authorList>
    </citation>
    <scope>NUCLEOTIDE SEQUENCE [LARGE SCALE GENOMIC DNA]</scope>
    <source>
        <strain evidence="4 5">HPQL</strain>
    </source>
</reference>
<dbReference type="CDD" id="cd00761">
    <property type="entry name" value="Glyco_tranf_GTA_type"/>
    <property type="match status" value="1"/>
</dbReference>
<keyword evidence="5" id="KW-1185">Reference proteome</keyword>
<protein>
    <submittedName>
        <fullName evidence="4">Glycosyltransferase</fullName>
    </submittedName>
</protein>
<dbReference type="InterPro" id="IPR029044">
    <property type="entry name" value="Nucleotide-diphossugar_trans"/>
</dbReference>
<evidence type="ECO:0000256" key="3">
    <source>
        <dbReference type="ARBA" id="ARBA00022679"/>
    </source>
</evidence>
<dbReference type="SUPFAM" id="SSF53448">
    <property type="entry name" value="Nucleotide-diphospho-sugar transferases"/>
    <property type="match status" value="1"/>
</dbReference>
<keyword evidence="2" id="KW-0328">Glycosyltransferase</keyword>
<evidence type="ECO:0000313" key="5">
    <source>
        <dbReference type="Proteomes" id="UP000464318"/>
    </source>
</evidence>
<dbReference type="RefSeq" id="WP_160223695.1">
    <property type="nucleotide sequence ID" value="NZ_CP029149.1"/>
</dbReference>
<sequence>MRFLIIIPAHNEAEHISLCLYSLEYQTHQDFKIVVVNDGSTDSTADGIENFLATSPIKPKVEILNLSPSEHQPGAKVVRAFYSGLKASSLQDIDIICKFDADIIFPANYLEALDLIYRENPKIGMASGLVRIKKGEEPSTDRYNFSNKAQVWAFEDLSSPEHIRGPIKSYRKRCFNDMGGLRDCLGWDNIDVLLAKKSGWQCLTIKNLWVKHLRPTAYQYRHQKVEKMGEYFYNLGLSLPLAAVSALKSVLKSRTPMDFFRILRSFRKQKHPLLLSREEVDFIRKERWRTTLSKLKFR</sequence>
<comment type="similarity">
    <text evidence="1">Belongs to the glycosyltransferase 2 family.</text>
</comment>
<proteinExistence type="inferred from homology"/>
<keyword evidence="3 4" id="KW-0808">Transferase</keyword>
<dbReference type="Gene3D" id="3.90.550.10">
    <property type="entry name" value="Spore Coat Polysaccharide Biosynthesis Protein SpsA, Chain A"/>
    <property type="match status" value="1"/>
</dbReference>
<evidence type="ECO:0000256" key="2">
    <source>
        <dbReference type="ARBA" id="ARBA00022676"/>
    </source>
</evidence>
<evidence type="ECO:0000256" key="1">
    <source>
        <dbReference type="ARBA" id="ARBA00006739"/>
    </source>
</evidence>
<dbReference type="Proteomes" id="UP000464318">
    <property type="component" value="Chromosome"/>
</dbReference>